<name>A0A560HDD1_9PROT</name>
<dbReference type="OrthoDB" id="7364844at2"/>
<organism evidence="1 2">
    <name type="scientific">Nitrospirillum amazonense</name>
    <dbReference type="NCBI Taxonomy" id="28077"/>
    <lineage>
        <taxon>Bacteria</taxon>
        <taxon>Pseudomonadati</taxon>
        <taxon>Pseudomonadota</taxon>
        <taxon>Alphaproteobacteria</taxon>
        <taxon>Rhodospirillales</taxon>
        <taxon>Azospirillaceae</taxon>
        <taxon>Nitrospirillum</taxon>
    </lineage>
</organism>
<accession>A0A560HDD1</accession>
<sequence>MTKRLKSIEFQRYLVLPPAMATLGQRPVAYAYRYDAARNDVDDQVREMFCDMVAEPLPADIQALLARLQGKERLN</sequence>
<protein>
    <submittedName>
        <fullName evidence="1">Uncharacterized protein</fullName>
    </submittedName>
</protein>
<evidence type="ECO:0000313" key="2">
    <source>
        <dbReference type="Proteomes" id="UP000315751"/>
    </source>
</evidence>
<evidence type="ECO:0000313" key="1">
    <source>
        <dbReference type="EMBL" id="TWB44407.1"/>
    </source>
</evidence>
<dbReference type="AlphaFoldDB" id="A0A560HDD1"/>
<dbReference type="Proteomes" id="UP000315751">
    <property type="component" value="Unassembled WGS sequence"/>
</dbReference>
<proteinExistence type="predicted"/>
<comment type="caution">
    <text evidence="1">The sequence shown here is derived from an EMBL/GenBank/DDBJ whole genome shotgun (WGS) entry which is preliminary data.</text>
</comment>
<reference evidence="1 2" key="1">
    <citation type="submission" date="2019-06" db="EMBL/GenBank/DDBJ databases">
        <title>Genomic Encyclopedia of Type Strains, Phase IV (KMG-V): Genome sequencing to study the core and pangenomes of soil and plant-associated prokaryotes.</title>
        <authorList>
            <person name="Whitman W."/>
        </authorList>
    </citation>
    <scope>NUCLEOTIDE SEQUENCE [LARGE SCALE GENOMIC DNA]</scope>
    <source>
        <strain evidence="1 2">BR 11622</strain>
    </source>
</reference>
<dbReference type="RefSeq" id="WP_145730214.1">
    <property type="nucleotide sequence ID" value="NZ_VITR01000003.1"/>
</dbReference>
<gene>
    <name evidence="1" type="ORF">FBZ90_103314</name>
</gene>
<keyword evidence="2" id="KW-1185">Reference proteome</keyword>
<dbReference type="EMBL" id="VITR01000003">
    <property type="protein sequence ID" value="TWB44407.1"/>
    <property type="molecule type" value="Genomic_DNA"/>
</dbReference>